<dbReference type="EMBL" id="LGKN01000003">
    <property type="protein sequence ID" value="KPL89121.1"/>
    <property type="molecule type" value="Genomic_DNA"/>
</dbReference>
<evidence type="ECO:0000256" key="5">
    <source>
        <dbReference type="ARBA" id="ARBA00022982"/>
    </source>
</evidence>
<dbReference type="OrthoDB" id="166316at2"/>
<evidence type="ECO:0000313" key="12">
    <source>
        <dbReference type="Proteomes" id="UP000050502"/>
    </source>
</evidence>
<keyword evidence="2" id="KW-0813">Transport</keyword>
<dbReference type="RefSeq" id="WP_054493024.1">
    <property type="nucleotide sequence ID" value="NZ_LGKN01000003.1"/>
</dbReference>
<dbReference type="Pfam" id="PF14537">
    <property type="entry name" value="Cytochrom_c3_2"/>
    <property type="match status" value="1"/>
</dbReference>
<accession>A0A0M8K9D7</accession>
<feature type="chain" id="PRO_5010428703" description="Tetrahaem cytochrome domain-containing protein" evidence="7">
    <location>
        <begin position="27"/>
        <end position="198"/>
    </location>
</feature>
<reference evidence="11" key="3">
    <citation type="submission" date="2015-08" db="EMBL/GenBank/DDBJ databases">
        <title>Draft Genome Sequence of a Heterotrophic Facultative Anaerobic Bacterium Ardenticatena maritima Strain 110S.</title>
        <authorList>
            <person name="Kawaichi S."/>
            <person name="Yoshida T."/>
            <person name="Sako Y."/>
            <person name="Nakamura R."/>
        </authorList>
    </citation>
    <scope>NUCLEOTIDE SEQUENCE [LARGE SCALE GENOMIC DNA]</scope>
    <source>
        <strain evidence="11">110S</strain>
    </source>
</reference>
<evidence type="ECO:0000256" key="6">
    <source>
        <dbReference type="ARBA" id="ARBA00023004"/>
    </source>
</evidence>
<keyword evidence="3" id="KW-0349">Heme</keyword>
<dbReference type="InterPro" id="IPR036280">
    <property type="entry name" value="Multihaem_cyt_sf"/>
</dbReference>
<sequence>MTPRRWAFFIGLVVLALAAGTGGAVALEEHDPFCAACHTEPETTYVRQIEMAQTQGFAETLAAFHALPTDADADGVRCIDCHGGVGVRGRVMALATAAGDTVKFVSGRYEQPAHLSEPFPDETCIQCHADYADDPAFENHVHWAFAEEGAPTDIRCADCHVSHAPGNDFDLYLSRPVVFPLCEECHAALGRGPTDMGQ</sequence>
<gene>
    <name evidence="9" type="ORF">ARMA_1572</name>
    <name evidence="10" type="ORF">SE16_00895</name>
</gene>
<keyword evidence="5" id="KW-0249">Electron transport</keyword>
<evidence type="ECO:0000256" key="2">
    <source>
        <dbReference type="ARBA" id="ARBA00022448"/>
    </source>
</evidence>
<dbReference type="GO" id="GO:0046872">
    <property type="term" value="F:metal ion binding"/>
    <property type="evidence" value="ECO:0007669"/>
    <property type="project" value="UniProtKB-KW"/>
</dbReference>
<comment type="caution">
    <text evidence="9">The sequence shown here is derived from an EMBL/GenBank/DDBJ whole genome shotgun (WGS) entry which is preliminary data.</text>
</comment>
<dbReference type="GO" id="GO:0030313">
    <property type="term" value="C:cell envelope"/>
    <property type="evidence" value="ECO:0007669"/>
    <property type="project" value="UniProtKB-SubCell"/>
</dbReference>
<organism evidence="9 11">
    <name type="scientific">Ardenticatena maritima</name>
    <dbReference type="NCBI Taxonomy" id="872965"/>
    <lineage>
        <taxon>Bacteria</taxon>
        <taxon>Bacillati</taxon>
        <taxon>Chloroflexota</taxon>
        <taxon>Ardenticatenia</taxon>
        <taxon>Ardenticatenales</taxon>
        <taxon>Ardenticatenaceae</taxon>
        <taxon>Ardenticatena</taxon>
    </lineage>
</organism>
<dbReference type="InterPro" id="IPR038266">
    <property type="entry name" value="NapC/NirT_cytc_sf"/>
</dbReference>
<dbReference type="InParanoid" id="A0A0M8K9D7"/>
<name>A0A0M8K9D7_9CHLR</name>
<dbReference type="SUPFAM" id="SSF48695">
    <property type="entry name" value="Multiheme cytochromes"/>
    <property type="match status" value="1"/>
</dbReference>
<dbReference type="AlphaFoldDB" id="A0A0M8K9D7"/>
<evidence type="ECO:0000313" key="10">
    <source>
        <dbReference type="EMBL" id="KPL89121.1"/>
    </source>
</evidence>
<comment type="subcellular location">
    <subcellularLocation>
        <location evidence="1">Cell envelope</location>
    </subcellularLocation>
</comment>
<dbReference type="Proteomes" id="UP000037784">
    <property type="component" value="Unassembled WGS sequence"/>
</dbReference>
<evidence type="ECO:0000256" key="3">
    <source>
        <dbReference type="ARBA" id="ARBA00022617"/>
    </source>
</evidence>
<reference evidence="10 12" key="2">
    <citation type="submission" date="2015-07" db="EMBL/GenBank/DDBJ databases">
        <title>Whole genome sequence of Ardenticatena maritima DSM 23922.</title>
        <authorList>
            <person name="Hemp J."/>
            <person name="Ward L.M."/>
            <person name="Pace L.A."/>
            <person name="Fischer W.W."/>
        </authorList>
    </citation>
    <scope>NUCLEOTIDE SEQUENCE [LARGE SCALE GENOMIC DNA]</scope>
    <source>
        <strain evidence="10 12">110S</strain>
    </source>
</reference>
<evidence type="ECO:0000259" key="8">
    <source>
        <dbReference type="Pfam" id="PF14537"/>
    </source>
</evidence>
<reference evidence="9 11" key="1">
    <citation type="journal article" date="2015" name="Genome Announc.">
        <title>Draft Genome Sequence of a Heterotrophic Facultative Anaerobic Thermophilic Bacterium, Ardenticatena maritima Strain 110ST.</title>
        <authorList>
            <person name="Kawaichi S."/>
            <person name="Yoshida T."/>
            <person name="Sako Y."/>
            <person name="Nakamura R."/>
        </authorList>
    </citation>
    <scope>NUCLEOTIDE SEQUENCE [LARGE SCALE GENOMIC DNA]</scope>
    <source>
        <strain evidence="9 11">110S</strain>
    </source>
</reference>
<feature type="domain" description="Tetrahaem cytochrome" evidence="8">
    <location>
        <begin position="118"/>
        <end position="186"/>
    </location>
</feature>
<dbReference type="EMBL" id="BBZA01000116">
    <property type="protein sequence ID" value="GAP63149.1"/>
    <property type="molecule type" value="Genomic_DNA"/>
</dbReference>
<dbReference type="Gene3D" id="1.10.3820.10">
    <property type="entry name" value="Di-heme elbow motif domain"/>
    <property type="match status" value="1"/>
</dbReference>
<proteinExistence type="predicted"/>
<keyword evidence="7" id="KW-0732">Signal</keyword>
<protein>
    <recommendedName>
        <fullName evidence="8">Tetrahaem cytochrome domain-containing protein</fullName>
    </recommendedName>
</protein>
<dbReference type="InterPro" id="IPR012286">
    <property type="entry name" value="Tetrahaem_cytochrome"/>
</dbReference>
<keyword evidence="6" id="KW-0408">Iron</keyword>
<evidence type="ECO:0000313" key="11">
    <source>
        <dbReference type="Proteomes" id="UP000037784"/>
    </source>
</evidence>
<keyword evidence="11" id="KW-1185">Reference proteome</keyword>
<evidence type="ECO:0000256" key="7">
    <source>
        <dbReference type="SAM" id="SignalP"/>
    </source>
</evidence>
<evidence type="ECO:0000313" key="9">
    <source>
        <dbReference type="EMBL" id="GAP63149.1"/>
    </source>
</evidence>
<keyword evidence="4" id="KW-0479">Metal-binding</keyword>
<dbReference type="STRING" id="872965.SE16_00895"/>
<dbReference type="Proteomes" id="UP000050502">
    <property type="component" value="Unassembled WGS sequence"/>
</dbReference>
<feature type="signal peptide" evidence="7">
    <location>
        <begin position="1"/>
        <end position="26"/>
    </location>
</feature>
<evidence type="ECO:0000256" key="4">
    <source>
        <dbReference type="ARBA" id="ARBA00022723"/>
    </source>
</evidence>
<evidence type="ECO:0000256" key="1">
    <source>
        <dbReference type="ARBA" id="ARBA00004196"/>
    </source>
</evidence>